<evidence type="ECO:0000259" key="4">
    <source>
        <dbReference type="Pfam" id="PF22783"/>
    </source>
</evidence>
<dbReference type="NCBIfam" id="NF033510">
    <property type="entry name" value="Ca_tandemer"/>
    <property type="match status" value="5"/>
</dbReference>
<keyword evidence="6" id="KW-1185">Reference proteome</keyword>
<dbReference type="InterPro" id="IPR041498">
    <property type="entry name" value="Big_6"/>
</dbReference>
<accession>A0ABS7NGI3</accession>
<feature type="compositionally biased region" description="Gly residues" evidence="1">
    <location>
        <begin position="171"/>
        <end position="181"/>
    </location>
</feature>
<dbReference type="EMBL" id="JAHVJA010000005">
    <property type="protein sequence ID" value="MBY6140314.1"/>
    <property type="molecule type" value="Genomic_DNA"/>
</dbReference>
<dbReference type="RefSeq" id="WP_222508619.1">
    <property type="nucleotide sequence ID" value="NZ_JAHVJA010000005.1"/>
</dbReference>
<gene>
    <name evidence="5" type="ORF">KUV26_12780</name>
</gene>
<comment type="caution">
    <text evidence="5">The sequence shown here is derived from an EMBL/GenBank/DDBJ whole genome shotgun (WGS) entry which is preliminary data.</text>
</comment>
<feature type="domain" description="Bacterial Ig-like" evidence="3">
    <location>
        <begin position="480"/>
        <end position="571"/>
    </location>
</feature>
<dbReference type="Gene3D" id="2.60.40.10">
    <property type="entry name" value="Immunoglobulins"/>
    <property type="match status" value="5"/>
</dbReference>
<dbReference type="InterPro" id="IPR013783">
    <property type="entry name" value="Ig-like_fold"/>
</dbReference>
<name>A0ABS7NGI3_9RHOB</name>
<protein>
    <submittedName>
        <fullName evidence="5">Uncharacterized protein</fullName>
    </submittedName>
</protein>
<organism evidence="5 6">
    <name type="scientific">Leisingera daeponensis</name>
    <dbReference type="NCBI Taxonomy" id="405746"/>
    <lineage>
        <taxon>Bacteria</taxon>
        <taxon>Pseudomonadati</taxon>
        <taxon>Pseudomonadota</taxon>
        <taxon>Alphaproteobacteria</taxon>
        <taxon>Rhodobacterales</taxon>
        <taxon>Roseobacteraceae</taxon>
        <taxon>Leisingera</taxon>
    </lineage>
</organism>
<dbReference type="Pfam" id="PF17936">
    <property type="entry name" value="Big_6"/>
    <property type="match status" value="1"/>
</dbReference>
<feature type="domain" description="Biofilm-associated protein BapA-like prefix-like" evidence="4">
    <location>
        <begin position="36"/>
        <end position="90"/>
    </location>
</feature>
<evidence type="ECO:0000313" key="5">
    <source>
        <dbReference type="EMBL" id="MBY6140314.1"/>
    </source>
</evidence>
<reference evidence="5 6" key="1">
    <citation type="submission" date="2021-06" db="EMBL/GenBank/DDBJ databases">
        <title>50 bacteria genomes isolated from Dapeng, Shenzhen, China.</title>
        <authorList>
            <person name="Zheng W."/>
            <person name="Yu S."/>
            <person name="Huang Y."/>
        </authorList>
    </citation>
    <scope>NUCLEOTIDE SEQUENCE [LARGE SCALE GENOMIC DNA]</scope>
    <source>
        <strain evidence="5 6">DP1N14-2</strain>
    </source>
</reference>
<dbReference type="Pfam" id="PF22783">
    <property type="entry name" value="BapA_N"/>
    <property type="match status" value="1"/>
</dbReference>
<sequence length="853" mass="85792">MSTVAYITRDMAGTTQHGNFSEGTPAHIDASRSKDISLNLSPADVESYSRQGGNLHIRLANGQELVLENYYSFGSTGAKNLFLSQEGEFIEVVLEDKSSGMLFATYEPLDLTGKWSAYDEMVFLDVDRIEPVVAPLAAPLFGGLGAAGAAAGAVGVAAIAAGGGDGGDGGGGGGGDGGGNNGNTFVTIDSGQAGGDDTISAAEASAGVTLTGTAEAGSTVEVTFQGVTRTVTATDEGTWSADFASGEITGGEYDAPISVTSTDTSGNTATATSIIRIDTATTVALDDGQAGGDDMINGAEAADGVTLTGTAEAGATVEVTFQGVIRTVTATDEGTWSAVFAASEILSGEYDAEVTATATDTFGNTETTTGMVRVDTITSVAIDSGQAGGDDIVNNAEAAAGLTLTGTGEAGATVSVTVEGVTRTTTVDADGNWAAEFEAGSLPAGEYDTTVSVTSTDAAGNSATATADLRVDTLVDPLTTDTASVEGDGIVNETEHSDGVTLTGTVEPGSTVVVQLGSATRTATVDAGGNWSVDFAASDIPDGSYEADVTVTATDAVGNTAEITDTLTIDTEVVPFEADSITGDDIVNIAERAAGLTLTGTVEAGSTVDVTIEGVTRAASVDADGNWSVAFDAGDLPEGSYTSRAEITATDPAGNTATLTEAFEVDTDYDAPNVGNIISTGAGVTGFFSDDYEDGDTTHELTSSGAVENVTGTETDLGGGSTLFSFDDTVPDGSNLVVNRIDDAGNSSGTMVVFEDGADASVLNHAGLSQFNIDELNLVHADNVDLTLTEADINALSGNSDTLTVHGGTDDRLTITGATANGTETIDGETYNVYTLGTDGTTILVDEDVNTVI</sequence>
<proteinExistence type="predicted"/>
<feature type="region of interest" description="Disordered" evidence="1">
    <location>
        <begin position="171"/>
        <end position="192"/>
    </location>
</feature>
<evidence type="ECO:0000259" key="2">
    <source>
        <dbReference type="Pfam" id="PF17936"/>
    </source>
</evidence>
<evidence type="ECO:0000259" key="3">
    <source>
        <dbReference type="Pfam" id="PF19077"/>
    </source>
</evidence>
<dbReference type="InterPro" id="IPR048051">
    <property type="entry name" value="BapA-like_prefix-like"/>
</dbReference>
<dbReference type="InterPro" id="IPR044016">
    <property type="entry name" value="Big_13"/>
</dbReference>
<evidence type="ECO:0000256" key="1">
    <source>
        <dbReference type="SAM" id="MobiDB-lite"/>
    </source>
</evidence>
<evidence type="ECO:0000313" key="6">
    <source>
        <dbReference type="Proteomes" id="UP000766629"/>
    </source>
</evidence>
<dbReference type="Proteomes" id="UP000766629">
    <property type="component" value="Unassembled WGS sequence"/>
</dbReference>
<feature type="domain" description="Bacterial Ig-like" evidence="3">
    <location>
        <begin position="577"/>
        <end position="667"/>
    </location>
</feature>
<feature type="domain" description="Bacterial Ig-like" evidence="3">
    <location>
        <begin position="382"/>
        <end position="473"/>
    </location>
</feature>
<dbReference type="Pfam" id="PF19077">
    <property type="entry name" value="Big_13"/>
    <property type="match status" value="3"/>
</dbReference>
<feature type="domain" description="Bacterial Ig" evidence="2">
    <location>
        <begin position="205"/>
        <end position="275"/>
    </location>
</feature>